<sequence length="114" mass="12974">MIEYFGSEIEFDPNSIKDLPNGFKRLSYQMDAVNEGWEMLKKHNGFFLSDVVGLGKTMIATLVAKQFLFLGGRDYNPTILLIVPPALKQNWEDTLMNLKLEAKLKFSPMAVCIK</sequence>
<comment type="caution">
    <text evidence="1">The sequence shown here is derived from an EMBL/GenBank/DDBJ whole genome shotgun (WGS) entry which is preliminary data.</text>
</comment>
<dbReference type="AlphaFoldDB" id="A0A853F0C5"/>
<dbReference type="InterPro" id="IPR038718">
    <property type="entry name" value="SNF2-like_sf"/>
</dbReference>
<dbReference type="SUPFAM" id="SSF52540">
    <property type="entry name" value="P-loop containing nucleoside triphosphate hydrolases"/>
    <property type="match status" value="1"/>
</dbReference>
<accession>A0A853F0C5</accession>
<proteinExistence type="predicted"/>
<name>A0A853F0C5_9GAMM</name>
<dbReference type="Gene3D" id="3.40.50.10810">
    <property type="entry name" value="Tandem AAA-ATPase domain"/>
    <property type="match status" value="1"/>
</dbReference>
<dbReference type="Proteomes" id="UP000568751">
    <property type="component" value="Unassembled WGS sequence"/>
</dbReference>
<evidence type="ECO:0000313" key="2">
    <source>
        <dbReference type="Proteomes" id="UP000568751"/>
    </source>
</evidence>
<dbReference type="EMBL" id="JACCHT010000001">
    <property type="protein sequence ID" value="NYT26958.1"/>
    <property type="molecule type" value="Genomic_DNA"/>
</dbReference>
<reference evidence="1 2" key="1">
    <citation type="submission" date="2020-05" db="EMBL/GenBank/DDBJ databases">
        <title>Horizontal transmission and recombination maintain forever young bacterial symbiont genomes.</title>
        <authorList>
            <person name="Russell S.L."/>
            <person name="Pepper-Tunick E."/>
            <person name="Svedberg J."/>
            <person name="Byrne A."/>
            <person name="Ruelas Castillo J."/>
            <person name="Vollmers C."/>
            <person name="Beinart R.A."/>
            <person name="Corbett-Detig R."/>
        </authorList>
    </citation>
    <scope>NUCLEOTIDE SEQUENCE [LARGE SCALE GENOMIC DNA]</scope>
    <source>
        <strain evidence="1">455</strain>
    </source>
</reference>
<gene>
    <name evidence="1" type="ORF">H0A76_03010</name>
</gene>
<evidence type="ECO:0000313" key="1">
    <source>
        <dbReference type="EMBL" id="NYT26958.1"/>
    </source>
</evidence>
<dbReference type="InterPro" id="IPR027417">
    <property type="entry name" value="P-loop_NTPase"/>
</dbReference>
<evidence type="ECO:0008006" key="3">
    <source>
        <dbReference type="Google" id="ProtNLM"/>
    </source>
</evidence>
<protein>
    <recommendedName>
        <fullName evidence="3">SNF2 N-terminal domain-containing protein</fullName>
    </recommendedName>
</protein>
<organism evidence="1 2">
    <name type="scientific">Candidatus Thiodubiliella endoseptemdiera</name>
    <dbReference type="NCBI Taxonomy" id="2738886"/>
    <lineage>
        <taxon>Bacteria</taxon>
        <taxon>Pseudomonadati</taxon>
        <taxon>Pseudomonadota</taxon>
        <taxon>Gammaproteobacteria</taxon>
        <taxon>Candidatus Pseudothioglobaceae</taxon>
        <taxon>Candidatus Thiodubiliella</taxon>
    </lineage>
</organism>